<keyword evidence="5 7" id="KW-1133">Transmembrane helix</keyword>
<evidence type="ECO:0000256" key="4">
    <source>
        <dbReference type="ARBA" id="ARBA00022840"/>
    </source>
</evidence>
<accession>A0AAN8X6L4</accession>
<name>A0AAN8X6L4_HALRR</name>
<keyword evidence="2 7" id="KW-0812">Transmembrane</keyword>
<dbReference type="GO" id="GO:0140359">
    <property type="term" value="F:ABC-type transporter activity"/>
    <property type="evidence" value="ECO:0007669"/>
    <property type="project" value="InterPro"/>
</dbReference>
<keyword evidence="10" id="KW-1185">Reference proteome</keyword>
<keyword evidence="4" id="KW-0067">ATP-binding</keyword>
<dbReference type="InterPro" id="IPR050173">
    <property type="entry name" value="ABC_transporter_C-like"/>
</dbReference>
<feature type="transmembrane region" description="Helical" evidence="7">
    <location>
        <begin position="176"/>
        <end position="199"/>
    </location>
</feature>
<reference evidence="9 10" key="1">
    <citation type="submission" date="2023-11" db="EMBL/GenBank/DDBJ databases">
        <title>Halocaridina rubra genome assembly.</title>
        <authorList>
            <person name="Smith C."/>
        </authorList>
    </citation>
    <scope>NUCLEOTIDE SEQUENCE [LARGE SCALE GENOMIC DNA]</scope>
    <source>
        <strain evidence="9">EP-1</strain>
        <tissue evidence="9">Whole</tissue>
    </source>
</reference>
<evidence type="ECO:0000256" key="5">
    <source>
        <dbReference type="ARBA" id="ARBA00022989"/>
    </source>
</evidence>
<dbReference type="GO" id="GO:0016020">
    <property type="term" value="C:membrane"/>
    <property type="evidence" value="ECO:0007669"/>
    <property type="project" value="InterPro"/>
</dbReference>
<feature type="transmembrane region" description="Helical" evidence="7">
    <location>
        <begin position="269"/>
        <end position="289"/>
    </location>
</feature>
<evidence type="ECO:0000256" key="1">
    <source>
        <dbReference type="ARBA" id="ARBA00022448"/>
    </source>
</evidence>
<dbReference type="SUPFAM" id="SSF90123">
    <property type="entry name" value="ABC transporter transmembrane region"/>
    <property type="match status" value="1"/>
</dbReference>
<evidence type="ECO:0000256" key="6">
    <source>
        <dbReference type="ARBA" id="ARBA00023136"/>
    </source>
</evidence>
<dbReference type="PANTHER" id="PTHR24223">
    <property type="entry name" value="ATP-BINDING CASSETTE SUB-FAMILY C"/>
    <property type="match status" value="1"/>
</dbReference>
<sequence>MMLVEATEKYSEAENLKGNETDCQSPRKELKYSRALKQIIPIRPSPKHEKRNVLPTRYAGFISFFSVGWLTSMMWKAFKQKLDPKEIWSLPREEGSEENSKRLERLWCEEISKAKIDNRDPELWRAVWRFCRTRVIVNQILIIIIDVLFFSGSLLYTKKILEYIDDMTVDIRYGTMLIVGKLFLCTLFPIFLFSAAYLIGIHTSSRLTGALQALMYKKTLTLKTGGENLSAQVVNICSNDMERIFEASVSGTFLVDVPFTYSFCLMYSVYVFGPWSLVGFGIYFLFYPITKDCYKVCYQTSNGVLMKGVEFAGTTKHRRQFCEVQFTT</sequence>
<organism evidence="9 10">
    <name type="scientific">Halocaridina rubra</name>
    <name type="common">Hawaiian red shrimp</name>
    <dbReference type="NCBI Taxonomy" id="373956"/>
    <lineage>
        <taxon>Eukaryota</taxon>
        <taxon>Metazoa</taxon>
        <taxon>Ecdysozoa</taxon>
        <taxon>Arthropoda</taxon>
        <taxon>Crustacea</taxon>
        <taxon>Multicrustacea</taxon>
        <taxon>Malacostraca</taxon>
        <taxon>Eumalacostraca</taxon>
        <taxon>Eucarida</taxon>
        <taxon>Decapoda</taxon>
        <taxon>Pleocyemata</taxon>
        <taxon>Caridea</taxon>
        <taxon>Atyoidea</taxon>
        <taxon>Atyidae</taxon>
        <taxon>Halocaridina</taxon>
    </lineage>
</organism>
<evidence type="ECO:0000313" key="10">
    <source>
        <dbReference type="Proteomes" id="UP001381693"/>
    </source>
</evidence>
<feature type="transmembrane region" description="Helical" evidence="7">
    <location>
        <begin position="135"/>
        <end position="156"/>
    </location>
</feature>
<comment type="caution">
    <text evidence="9">The sequence shown here is derived from an EMBL/GenBank/DDBJ whole genome shotgun (WGS) entry which is preliminary data.</text>
</comment>
<keyword evidence="6 7" id="KW-0472">Membrane</keyword>
<proteinExistence type="predicted"/>
<evidence type="ECO:0000256" key="2">
    <source>
        <dbReference type="ARBA" id="ARBA00022692"/>
    </source>
</evidence>
<dbReference type="PROSITE" id="PS50929">
    <property type="entry name" value="ABC_TM1F"/>
    <property type="match status" value="1"/>
</dbReference>
<feature type="domain" description="ABC transmembrane type-1" evidence="8">
    <location>
        <begin position="135"/>
        <end position="291"/>
    </location>
</feature>
<dbReference type="InterPro" id="IPR036640">
    <property type="entry name" value="ABC1_TM_sf"/>
</dbReference>
<dbReference type="Proteomes" id="UP001381693">
    <property type="component" value="Unassembled WGS sequence"/>
</dbReference>
<evidence type="ECO:0000313" key="9">
    <source>
        <dbReference type="EMBL" id="KAK7074923.1"/>
    </source>
</evidence>
<evidence type="ECO:0000256" key="7">
    <source>
        <dbReference type="SAM" id="Phobius"/>
    </source>
</evidence>
<dbReference type="GO" id="GO:0005524">
    <property type="term" value="F:ATP binding"/>
    <property type="evidence" value="ECO:0007669"/>
    <property type="project" value="UniProtKB-KW"/>
</dbReference>
<feature type="transmembrane region" description="Helical" evidence="7">
    <location>
        <begin position="58"/>
        <end position="78"/>
    </location>
</feature>
<keyword evidence="3" id="KW-0547">Nucleotide-binding</keyword>
<dbReference type="PANTHER" id="PTHR24223:SF447">
    <property type="entry name" value="MULTIDRUG RESISTANCE-ASSOCIATED PROTEIN 5"/>
    <property type="match status" value="1"/>
</dbReference>
<evidence type="ECO:0000259" key="8">
    <source>
        <dbReference type="PROSITE" id="PS50929"/>
    </source>
</evidence>
<dbReference type="AlphaFoldDB" id="A0AAN8X6L4"/>
<protein>
    <recommendedName>
        <fullName evidence="8">ABC transmembrane type-1 domain-containing protein</fullName>
    </recommendedName>
</protein>
<keyword evidence="1" id="KW-0813">Transport</keyword>
<gene>
    <name evidence="9" type="ORF">SK128_015441</name>
</gene>
<dbReference type="EMBL" id="JAXCGZ010011409">
    <property type="protein sequence ID" value="KAK7074923.1"/>
    <property type="molecule type" value="Genomic_DNA"/>
</dbReference>
<evidence type="ECO:0000256" key="3">
    <source>
        <dbReference type="ARBA" id="ARBA00022741"/>
    </source>
</evidence>
<dbReference type="Gene3D" id="1.20.1560.10">
    <property type="entry name" value="ABC transporter type 1, transmembrane domain"/>
    <property type="match status" value="1"/>
</dbReference>
<dbReference type="InterPro" id="IPR011527">
    <property type="entry name" value="ABC1_TM_dom"/>
</dbReference>